<feature type="transmembrane region" description="Helical" evidence="1">
    <location>
        <begin position="301"/>
        <end position="320"/>
    </location>
</feature>
<reference evidence="2" key="2">
    <citation type="submission" date="2022-01" db="EMBL/GenBank/DDBJ databases">
        <authorList>
            <person name="Yamashiro T."/>
            <person name="Shiraishi A."/>
            <person name="Satake H."/>
            <person name="Nakayama K."/>
        </authorList>
    </citation>
    <scope>NUCLEOTIDE SEQUENCE</scope>
</reference>
<evidence type="ECO:0000256" key="1">
    <source>
        <dbReference type="SAM" id="Phobius"/>
    </source>
</evidence>
<organism evidence="2 3">
    <name type="scientific">Tanacetum coccineum</name>
    <dbReference type="NCBI Taxonomy" id="301880"/>
    <lineage>
        <taxon>Eukaryota</taxon>
        <taxon>Viridiplantae</taxon>
        <taxon>Streptophyta</taxon>
        <taxon>Embryophyta</taxon>
        <taxon>Tracheophyta</taxon>
        <taxon>Spermatophyta</taxon>
        <taxon>Magnoliopsida</taxon>
        <taxon>eudicotyledons</taxon>
        <taxon>Gunneridae</taxon>
        <taxon>Pentapetalae</taxon>
        <taxon>asterids</taxon>
        <taxon>campanulids</taxon>
        <taxon>Asterales</taxon>
        <taxon>Asteraceae</taxon>
        <taxon>Asteroideae</taxon>
        <taxon>Anthemideae</taxon>
        <taxon>Anthemidinae</taxon>
        <taxon>Tanacetum</taxon>
    </lineage>
</organism>
<reference evidence="2" key="1">
    <citation type="journal article" date="2022" name="Int. J. Mol. Sci.">
        <title>Draft Genome of Tanacetum Coccineum: Genomic Comparison of Closely Related Tanacetum-Family Plants.</title>
        <authorList>
            <person name="Yamashiro T."/>
            <person name="Shiraishi A."/>
            <person name="Nakayama K."/>
            <person name="Satake H."/>
        </authorList>
    </citation>
    <scope>NUCLEOTIDE SEQUENCE</scope>
</reference>
<dbReference type="Proteomes" id="UP001151760">
    <property type="component" value="Unassembled WGS sequence"/>
</dbReference>
<keyword evidence="1" id="KW-0812">Transmembrane</keyword>
<dbReference type="EMBL" id="BQNB010010676">
    <property type="protein sequence ID" value="GJS80505.1"/>
    <property type="molecule type" value="Genomic_DNA"/>
</dbReference>
<sequence length="488" mass="55041">MMVFHNEDGNPARANIKQALGYLKDGDGDGNSQPHKCVKASANSDVMYFFTSAQDGDPSQDDVRLCLGDDLKKAQDHSQRQALLVSCDSLLYWDIVIISEDYLLSTVFSVVMSSATSAVTYTSVYIDSEPSRAFWGADDEEILYTLSIYLWRMSMSFQLRSSHYLLLIEPNLSHPILLLSGSRGGILEEYWDDETVDVTVTILWTAPRKRLYLSTLGSRYEVGESSTARPTRGRGIDYGFVSTVDAEERRQGIRDVGYELAELHEHDTLDLYALLEDAQDRDSIDGGGGGLCFRELRLTSYAIVSGVLIWCFCNIMFLCMQMRTISRLPDTTKAKEVETLRFIRDVRREMSDMQAELLALREQQRIARQPGPEARIPDHRMGTEGVVGLTRWIEKMESVFNISGCAIENQVKFATCTLLGAALTWWNGQIRTLGPEAYAMTWEVLKKKMTDKYCPQGEIKKLEIVLGNLNVIGENDVFSKLNVSKSWP</sequence>
<evidence type="ECO:0008006" key="4">
    <source>
        <dbReference type="Google" id="ProtNLM"/>
    </source>
</evidence>
<protein>
    <recommendedName>
        <fullName evidence="4">Reverse transcriptase domain-containing protein</fullName>
    </recommendedName>
</protein>
<keyword evidence="1" id="KW-0472">Membrane</keyword>
<accession>A0ABQ4YS13</accession>
<name>A0ABQ4YS13_9ASTR</name>
<gene>
    <name evidence="2" type="ORF">Tco_0730386</name>
</gene>
<evidence type="ECO:0000313" key="3">
    <source>
        <dbReference type="Proteomes" id="UP001151760"/>
    </source>
</evidence>
<keyword evidence="3" id="KW-1185">Reference proteome</keyword>
<keyword evidence="1" id="KW-1133">Transmembrane helix</keyword>
<comment type="caution">
    <text evidence="2">The sequence shown here is derived from an EMBL/GenBank/DDBJ whole genome shotgun (WGS) entry which is preliminary data.</text>
</comment>
<proteinExistence type="predicted"/>
<evidence type="ECO:0000313" key="2">
    <source>
        <dbReference type="EMBL" id="GJS80505.1"/>
    </source>
</evidence>